<reference evidence="1 2" key="1">
    <citation type="submission" date="2024-03" db="EMBL/GenBank/DDBJ databases">
        <title>Sequence of Lycoming College Course Isolates.</title>
        <authorList>
            <person name="Plotts O."/>
            <person name="Newman J."/>
        </authorList>
    </citation>
    <scope>NUCLEOTIDE SEQUENCE [LARGE SCALE GENOMIC DNA]</scope>
    <source>
        <strain evidence="1 2">CJB-3</strain>
    </source>
</reference>
<protein>
    <recommendedName>
        <fullName evidence="3">DUF3168 domain-containing protein</fullName>
    </recommendedName>
</protein>
<proteinExistence type="predicted"/>
<dbReference type="RefSeq" id="WP_337717605.1">
    <property type="nucleotide sequence ID" value="NZ_JBBEUB010000009.1"/>
</dbReference>
<gene>
    <name evidence="1" type="ORF">WAE58_21780</name>
</gene>
<sequence length="140" mass="16003">MERQRMKDGIDMVLDVREMINVPSFKSLIDGEVYGNIRPDGSIKADVVVTAIGINDDQDQDGAGNIRIYVPKIKQNGVMVTDQTRLWELGKAIVDLMDDKFKNTFRVWIDSRPKLNKDSDGSYHLHMGYQYHSIRENSSI</sequence>
<evidence type="ECO:0008006" key="3">
    <source>
        <dbReference type="Google" id="ProtNLM"/>
    </source>
</evidence>
<dbReference type="EMBL" id="JBBEUB010000009">
    <property type="protein sequence ID" value="MEJ2905091.1"/>
    <property type="molecule type" value="Genomic_DNA"/>
</dbReference>
<evidence type="ECO:0000313" key="1">
    <source>
        <dbReference type="EMBL" id="MEJ2905091.1"/>
    </source>
</evidence>
<dbReference type="Proteomes" id="UP001378956">
    <property type="component" value="Unassembled WGS sequence"/>
</dbReference>
<comment type="caution">
    <text evidence="1">The sequence shown here is derived from an EMBL/GenBank/DDBJ whole genome shotgun (WGS) entry which is preliminary data.</text>
</comment>
<name>A0ABU8NSJ7_9SPHI</name>
<organism evidence="1 2">
    <name type="scientific">Pedobacter panaciterrae</name>
    <dbReference type="NCBI Taxonomy" id="363849"/>
    <lineage>
        <taxon>Bacteria</taxon>
        <taxon>Pseudomonadati</taxon>
        <taxon>Bacteroidota</taxon>
        <taxon>Sphingobacteriia</taxon>
        <taxon>Sphingobacteriales</taxon>
        <taxon>Sphingobacteriaceae</taxon>
        <taxon>Pedobacter</taxon>
    </lineage>
</organism>
<accession>A0ABU8NSJ7</accession>
<keyword evidence="2" id="KW-1185">Reference proteome</keyword>
<evidence type="ECO:0000313" key="2">
    <source>
        <dbReference type="Proteomes" id="UP001378956"/>
    </source>
</evidence>